<dbReference type="Proteomes" id="UP000198609">
    <property type="component" value="Unassembled WGS sequence"/>
</dbReference>
<name>A0A1H5A3A6_STRMJ</name>
<dbReference type="EMBL" id="FNST01000002">
    <property type="protein sequence ID" value="SED36956.1"/>
    <property type="molecule type" value="Genomic_DNA"/>
</dbReference>
<reference evidence="2" key="1">
    <citation type="submission" date="2016-10" db="EMBL/GenBank/DDBJ databases">
        <authorList>
            <person name="Varghese N."/>
            <person name="Submissions S."/>
        </authorList>
    </citation>
    <scope>NUCLEOTIDE SEQUENCE [LARGE SCALE GENOMIC DNA]</scope>
    <source>
        <strain evidence="2">DSM 40318</strain>
    </source>
</reference>
<gene>
    <name evidence="1" type="ORF">SAMN04490356_8161</name>
</gene>
<evidence type="ECO:0000313" key="2">
    <source>
        <dbReference type="Proteomes" id="UP000198609"/>
    </source>
</evidence>
<protein>
    <submittedName>
        <fullName evidence="1">Uncharacterized protein</fullName>
    </submittedName>
</protein>
<dbReference type="InterPro" id="IPR014710">
    <property type="entry name" value="RmlC-like_jellyroll"/>
</dbReference>
<sequence>MSSVAGGGHEVRPFESEGQGLSDINWDLFLRDMALCLSTYQDRGPAVVWPERAHSVLPDLYATYGREPADREWRPAPPGTGAHQLAADLAHVMGYPVEAYERLLPAGAVLPLGRVGADVLLFPLRGGVRCRVENDGRADHHSGGVELRLRAGEMCYVPARHSCTLSEAVAPCELLLLVLHATP</sequence>
<dbReference type="Gene3D" id="2.60.120.10">
    <property type="entry name" value="Jelly Rolls"/>
    <property type="match status" value="1"/>
</dbReference>
<evidence type="ECO:0000313" key="1">
    <source>
        <dbReference type="EMBL" id="SED36956.1"/>
    </source>
</evidence>
<keyword evidence="2" id="KW-1185">Reference proteome</keyword>
<organism evidence="1 2">
    <name type="scientific">Streptomyces melanosporofaciens</name>
    <dbReference type="NCBI Taxonomy" id="67327"/>
    <lineage>
        <taxon>Bacteria</taxon>
        <taxon>Bacillati</taxon>
        <taxon>Actinomycetota</taxon>
        <taxon>Actinomycetes</taxon>
        <taxon>Kitasatosporales</taxon>
        <taxon>Streptomycetaceae</taxon>
        <taxon>Streptomyces</taxon>
        <taxon>Streptomyces violaceusniger group</taxon>
    </lineage>
</organism>
<dbReference type="SUPFAM" id="SSF51182">
    <property type="entry name" value="RmlC-like cupins"/>
    <property type="match status" value="1"/>
</dbReference>
<proteinExistence type="predicted"/>
<dbReference type="AlphaFoldDB" id="A0A1H5A3A6"/>
<dbReference type="InterPro" id="IPR011051">
    <property type="entry name" value="RmlC_Cupin_sf"/>
</dbReference>
<accession>A0A1H5A3A6</accession>